<evidence type="ECO:0000259" key="1">
    <source>
        <dbReference type="Pfam" id="PF18962"/>
    </source>
</evidence>
<gene>
    <name evidence="2" type="ORF">SAMN04488069_106274</name>
</gene>
<evidence type="ECO:0000313" key="2">
    <source>
        <dbReference type="EMBL" id="SDY22285.1"/>
    </source>
</evidence>
<evidence type="ECO:0000313" key="3">
    <source>
        <dbReference type="Proteomes" id="UP000199249"/>
    </source>
</evidence>
<sequence>MHSDGSFYLLSNPVIRILPDGAVDEGFVGQMLDPGSTISPDKPRGMVALPDNKALLYGLFTSYGSFGGLSGLVRVNADGSPDNTFTPPAGPSGRLVRQVLRQPSGKLVIVSSDSQGPAGLTMVRLNADGTPDNTFAAGTGAGSGSYRVVMQDNGQLVLSDLNSATFNGQTVAYGLVRLTVDGALDPTFTGVADKYTVRAVQPDGRLLVTRILPFTDYASNALLRLAPDGRLDGSFSPVALPLAFGSDDMLAVGTRGGGGVALQPADGKIVLYGSFRYVAGQPRIGLARLTNPVVTSQAAAVILPLQVYPNPAQTSVTLSLPPATQARPATLLDLRGQLVRRWEVPARQTEAHLNLEALTTGVYLLQVQSADALYQQKIVVAP</sequence>
<dbReference type="Gene3D" id="2.80.10.50">
    <property type="match status" value="2"/>
</dbReference>
<keyword evidence="3" id="KW-1185">Reference proteome</keyword>
<name>A0A1H3I491_9BACT</name>
<dbReference type="Pfam" id="PF17164">
    <property type="entry name" value="DUF5122"/>
    <property type="match status" value="5"/>
</dbReference>
<dbReference type="STRING" id="651662.SAMN04488069_106274"/>
<reference evidence="3" key="1">
    <citation type="submission" date="2016-10" db="EMBL/GenBank/DDBJ databases">
        <authorList>
            <person name="Varghese N."/>
            <person name="Submissions S."/>
        </authorList>
    </citation>
    <scope>NUCLEOTIDE SEQUENCE [LARGE SCALE GENOMIC DNA]</scope>
    <source>
        <strain evidence="3">CGMCC 1.8975</strain>
    </source>
</reference>
<dbReference type="Pfam" id="PF18962">
    <property type="entry name" value="Por_Secre_tail"/>
    <property type="match status" value="1"/>
</dbReference>
<dbReference type="EMBL" id="FNOV01000006">
    <property type="protein sequence ID" value="SDY22285.1"/>
    <property type="molecule type" value="Genomic_DNA"/>
</dbReference>
<accession>A0A1H3I491</accession>
<dbReference type="NCBIfam" id="TIGR04183">
    <property type="entry name" value="Por_Secre_tail"/>
    <property type="match status" value="1"/>
</dbReference>
<proteinExistence type="predicted"/>
<dbReference type="AlphaFoldDB" id="A0A1H3I491"/>
<dbReference type="Proteomes" id="UP000199249">
    <property type="component" value="Unassembled WGS sequence"/>
</dbReference>
<organism evidence="2 3">
    <name type="scientific">Hymenobacter psychrophilus</name>
    <dbReference type="NCBI Taxonomy" id="651662"/>
    <lineage>
        <taxon>Bacteria</taxon>
        <taxon>Pseudomonadati</taxon>
        <taxon>Bacteroidota</taxon>
        <taxon>Cytophagia</taxon>
        <taxon>Cytophagales</taxon>
        <taxon>Hymenobacteraceae</taxon>
        <taxon>Hymenobacter</taxon>
    </lineage>
</organism>
<feature type="domain" description="Secretion system C-terminal sorting" evidence="1">
    <location>
        <begin position="307"/>
        <end position="380"/>
    </location>
</feature>
<dbReference type="InterPro" id="IPR013431">
    <property type="entry name" value="Delta_60_rpt"/>
</dbReference>
<dbReference type="NCBIfam" id="TIGR02608">
    <property type="entry name" value="delta_60_rpt"/>
    <property type="match status" value="4"/>
</dbReference>
<dbReference type="SUPFAM" id="SSF63829">
    <property type="entry name" value="Calcium-dependent phosphotriesterase"/>
    <property type="match status" value="1"/>
</dbReference>
<protein>
    <submittedName>
        <fullName evidence="2">Delta-60 repeat domain-containing protein/Por secretion system C-terminal sorting domain-containing protein</fullName>
    </submittedName>
</protein>
<dbReference type="InterPro" id="IPR026444">
    <property type="entry name" value="Secre_tail"/>
</dbReference>